<reference evidence="3" key="1">
    <citation type="submission" date="2020-07" db="EMBL/GenBank/DDBJ databases">
        <title>Complete genome sequencing of Coprobacter sp. strain 2CBH44.</title>
        <authorList>
            <person name="Sakamoto M."/>
            <person name="Murakami T."/>
            <person name="Mori H."/>
        </authorList>
    </citation>
    <scope>NUCLEOTIDE SEQUENCE [LARGE SCALE GENOMIC DNA]</scope>
    <source>
        <strain evidence="3">2CBH44</strain>
    </source>
</reference>
<name>A0A7G1HT76_9BACT</name>
<keyword evidence="1" id="KW-1133">Transmembrane helix</keyword>
<accession>A0A7G1HT76</accession>
<evidence type="ECO:0000313" key="3">
    <source>
        <dbReference type="Proteomes" id="UP000594042"/>
    </source>
</evidence>
<feature type="transmembrane region" description="Helical" evidence="1">
    <location>
        <begin position="86"/>
        <end position="108"/>
    </location>
</feature>
<organism evidence="2 3">
    <name type="scientific">Coprobacter secundus subsp. similis</name>
    <dbReference type="NCBI Taxonomy" id="2751153"/>
    <lineage>
        <taxon>Bacteria</taxon>
        <taxon>Pseudomonadati</taxon>
        <taxon>Bacteroidota</taxon>
        <taxon>Bacteroidia</taxon>
        <taxon>Bacteroidales</taxon>
        <taxon>Barnesiellaceae</taxon>
        <taxon>Coprobacter</taxon>
    </lineage>
</organism>
<evidence type="ECO:0000313" key="2">
    <source>
        <dbReference type="EMBL" id="BCI62965.1"/>
    </source>
</evidence>
<keyword evidence="3" id="KW-1185">Reference proteome</keyword>
<dbReference type="KEGG" id="copr:Cop2CBH44_13180"/>
<dbReference type="Proteomes" id="UP000594042">
    <property type="component" value="Chromosome"/>
</dbReference>
<sequence length="114" mass="12945">MNNKTRNTIFLLSAICVLIAAALYITGWFAVPYIFALGAAGIAVCRLTFRYEGTNFRLKRLYRMETLSALLLVAASYFMFKTRTEWILLLTVAAILQLYTAILIPQIIEKDSKQ</sequence>
<feature type="transmembrane region" description="Helical" evidence="1">
    <location>
        <begin position="7"/>
        <end position="25"/>
    </location>
</feature>
<keyword evidence="1" id="KW-0472">Membrane</keyword>
<protein>
    <submittedName>
        <fullName evidence="2">Uncharacterized protein</fullName>
    </submittedName>
</protein>
<gene>
    <name evidence="2" type="ORF">Cop2CBH44_13180</name>
</gene>
<dbReference type="EMBL" id="AP023322">
    <property type="protein sequence ID" value="BCI62965.1"/>
    <property type="molecule type" value="Genomic_DNA"/>
</dbReference>
<dbReference type="RefSeq" id="WP_044228064.1">
    <property type="nucleotide sequence ID" value="NZ_AP023322.1"/>
</dbReference>
<keyword evidence="1" id="KW-0812">Transmembrane</keyword>
<dbReference type="AlphaFoldDB" id="A0A7G1HT76"/>
<proteinExistence type="predicted"/>
<evidence type="ECO:0000256" key="1">
    <source>
        <dbReference type="SAM" id="Phobius"/>
    </source>
</evidence>
<feature type="transmembrane region" description="Helical" evidence="1">
    <location>
        <begin position="31"/>
        <end position="49"/>
    </location>
</feature>